<dbReference type="RefSeq" id="XP_007311341.1">
    <property type="nucleotide sequence ID" value="XM_007311279.1"/>
</dbReference>
<keyword evidence="6" id="KW-1185">Reference proteome</keyword>
<keyword evidence="3" id="KW-0645">Protease</keyword>
<dbReference type="GO" id="GO:0004197">
    <property type="term" value="F:cysteine-type endopeptidase activity"/>
    <property type="evidence" value="ECO:0007669"/>
    <property type="project" value="InterPro"/>
</dbReference>
<evidence type="ECO:0000313" key="6">
    <source>
        <dbReference type="Proteomes" id="UP000053927"/>
    </source>
</evidence>
<dbReference type="GO" id="GO:0006508">
    <property type="term" value="P:proteolysis"/>
    <property type="evidence" value="ECO:0007669"/>
    <property type="project" value="InterPro"/>
</dbReference>
<dbReference type="PANTHER" id="PTHR48104">
    <property type="entry name" value="METACASPASE-4"/>
    <property type="match status" value="1"/>
</dbReference>
<dbReference type="OrthoDB" id="10255174at2759"/>
<keyword evidence="3" id="KW-0788">Thiol protease</keyword>
<keyword evidence="3" id="KW-0378">Hydrolase</keyword>
<evidence type="ECO:0000313" key="5">
    <source>
        <dbReference type="EMBL" id="EIM79545.1"/>
    </source>
</evidence>
<evidence type="ECO:0000256" key="3">
    <source>
        <dbReference type="ARBA" id="ARBA00022807"/>
    </source>
</evidence>
<organism evidence="5 6">
    <name type="scientific">Stereum hirsutum (strain FP-91666)</name>
    <name type="common">White-rot fungus</name>
    <dbReference type="NCBI Taxonomy" id="721885"/>
    <lineage>
        <taxon>Eukaryota</taxon>
        <taxon>Fungi</taxon>
        <taxon>Dikarya</taxon>
        <taxon>Basidiomycota</taxon>
        <taxon>Agaricomycotina</taxon>
        <taxon>Agaricomycetes</taxon>
        <taxon>Russulales</taxon>
        <taxon>Stereaceae</taxon>
        <taxon>Stereum</taxon>
    </lineage>
</organism>
<keyword evidence="2" id="KW-0053">Apoptosis</keyword>
<dbReference type="eggNOG" id="ENOG502SMQJ">
    <property type="taxonomic scope" value="Eukaryota"/>
</dbReference>
<comment type="similarity">
    <text evidence="1">Belongs to the peptidase C14B family.</text>
</comment>
<reference evidence="6" key="1">
    <citation type="journal article" date="2012" name="Science">
        <title>The Paleozoic origin of enzymatic lignin decomposition reconstructed from 31 fungal genomes.</title>
        <authorList>
            <person name="Floudas D."/>
            <person name="Binder M."/>
            <person name="Riley R."/>
            <person name="Barry K."/>
            <person name="Blanchette R.A."/>
            <person name="Henrissat B."/>
            <person name="Martinez A.T."/>
            <person name="Otillar R."/>
            <person name="Spatafora J.W."/>
            <person name="Yadav J.S."/>
            <person name="Aerts A."/>
            <person name="Benoit I."/>
            <person name="Boyd A."/>
            <person name="Carlson A."/>
            <person name="Copeland A."/>
            <person name="Coutinho P.M."/>
            <person name="de Vries R.P."/>
            <person name="Ferreira P."/>
            <person name="Findley K."/>
            <person name="Foster B."/>
            <person name="Gaskell J."/>
            <person name="Glotzer D."/>
            <person name="Gorecki P."/>
            <person name="Heitman J."/>
            <person name="Hesse C."/>
            <person name="Hori C."/>
            <person name="Igarashi K."/>
            <person name="Jurgens J.A."/>
            <person name="Kallen N."/>
            <person name="Kersten P."/>
            <person name="Kohler A."/>
            <person name="Kuees U."/>
            <person name="Kumar T.K.A."/>
            <person name="Kuo A."/>
            <person name="LaButti K."/>
            <person name="Larrondo L.F."/>
            <person name="Lindquist E."/>
            <person name="Ling A."/>
            <person name="Lombard V."/>
            <person name="Lucas S."/>
            <person name="Lundell T."/>
            <person name="Martin R."/>
            <person name="McLaughlin D.J."/>
            <person name="Morgenstern I."/>
            <person name="Morin E."/>
            <person name="Murat C."/>
            <person name="Nagy L.G."/>
            <person name="Nolan M."/>
            <person name="Ohm R.A."/>
            <person name="Patyshakuliyeva A."/>
            <person name="Rokas A."/>
            <person name="Ruiz-Duenas F.J."/>
            <person name="Sabat G."/>
            <person name="Salamov A."/>
            <person name="Samejima M."/>
            <person name="Schmutz J."/>
            <person name="Slot J.C."/>
            <person name="St John F."/>
            <person name="Stenlid J."/>
            <person name="Sun H."/>
            <person name="Sun S."/>
            <person name="Syed K."/>
            <person name="Tsang A."/>
            <person name="Wiebenga A."/>
            <person name="Young D."/>
            <person name="Pisabarro A."/>
            <person name="Eastwood D.C."/>
            <person name="Martin F."/>
            <person name="Cullen D."/>
            <person name="Grigoriev I.V."/>
            <person name="Hibbett D.S."/>
        </authorList>
    </citation>
    <scope>NUCLEOTIDE SEQUENCE [LARGE SCALE GENOMIC DNA]</scope>
    <source>
        <strain evidence="6">FP-91666</strain>
    </source>
</reference>
<sequence>MSTPETKFIEGQPLKCGCGKDNEIIPPKTTSDNRDLPFTNLSALIIGIHEYRQNDQKLRSLPGACADVKAMYTFLRDMNVSTNRIKVLRNESATDSKICSALRDVANLAKKDEPILIYFSGHGRRATEPTSRGRVICAYRADKDASVNITEELHKIASCKGKEKTNITLILDCCYAGSGGDGSSSDDMPSSHILLAGSGRNETAMERSEGGAFTNALLNALRARDSRQHSYKSLIESLPTIAAQSPQCIGVHQERLLFTCTLRRLDKEFYQVSRQPMESSSDYTYRFPGGKAYGLTKGCSFDIYIGPSVGSEKVGTFKAKSITNFACDLVTENPVANKPPRIAYGLCTHIDRLFEISIPKEHRDTVKEPLLGKHKNIPVAFKAENDKAAFSITSMSGRLDFEYHYGIRKTRLCRSQNIRTVISGAADFDFHLTRRNNKNPLSEQALLRCYELKESTSGSWVPKEKSPNLIKPVNKLDPKEYVLDLNKYRNKPLGFEVENKSNMALYVALFYFDLGDLSIVSFYEPGSAKDGRVDYSVAAGDKLSIGYGRGGSNAFGFEERGGDQVDRGVLKLFFSTQWVDFSVIKQSSPFDGCERFPYIYKPVNSPWGSIEVQVEQGKAPN</sequence>
<gene>
    <name evidence="5" type="ORF">STEHIDRAFT_163583</name>
</gene>
<dbReference type="GO" id="GO:0005737">
    <property type="term" value="C:cytoplasm"/>
    <property type="evidence" value="ECO:0007669"/>
    <property type="project" value="TreeGrafter"/>
</dbReference>
<name>R7RXF5_STEHR</name>
<dbReference type="Proteomes" id="UP000053927">
    <property type="component" value="Unassembled WGS sequence"/>
</dbReference>
<dbReference type="Pfam" id="PF00656">
    <property type="entry name" value="Peptidase_C14"/>
    <property type="match status" value="1"/>
</dbReference>
<dbReference type="SUPFAM" id="SSF52129">
    <property type="entry name" value="Caspase-like"/>
    <property type="match status" value="1"/>
</dbReference>
<evidence type="ECO:0000256" key="1">
    <source>
        <dbReference type="ARBA" id="ARBA00009005"/>
    </source>
</evidence>
<dbReference type="GeneID" id="18802392"/>
<dbReference type="Gene3D" id="3.40.50.1460">
    <property type="match status" value="1"/>
</dbReference>
<dbReference type="PANTHER" id="PTHR48104:SF30">
    <property type="entry name" value="METACASPASE-1"/>
    <property type="match status" value="1"/>
</dbReference>
<dbReference type="AlphaFoldDB" id="R7RXF5"/>
<dbReference type="InterPro" id="IPR011600">
    <property type="entry name" value="Pept_C14_caspase"/>
</dbReference>
<dbReference type="GO" id="GO:0006915">
    <property type="term" value="P:apoptotic process"/>
    <property type="evidence" value="ECO:0007669"/>
    <property type="project" value="UniProtKB-KW"/>
</dbReference>
<accession>R7RXF5</accession>
<proteinExistence type="inferred from homology"/>
<dbReference type="KEGG" id="shs:STEHIDRAFT_163583"/>
<dbReference type="InterPro" id="IPR029030">
    <property type="entry name" value="Caspase-like_dom_sf"/>
</dbReference>
<dbReference type="InterPro" id="IPR050452">
    <property type="entry name" value="Metacaspase"/>
</dbReference>
<evidence type="ECO:0000259" key="4">
    <source>
        <dbReference type="Pfam" id="PF00656"/>
    </source>
</evidence>
<evidence type="ECO:0000256" key="2">
    <source>
        <dbReference type="ARBA" id="ARBA00022703"/>
    </source>
</evidence>
<feature type="domain" description="Peptidase C14 caspase" evidence="4">
    <location>
        <begin position="43"/>
        <end position="235"/>
    </location>
</feature>
<protein>
    <recommendedName>
        <fullName evidence="4">Peptidase C14 caspase domain-containing protein</fullName>
    </recommendedName>
</protein>
<dbReference type="EMBL" id="JH687403">
    <property type="protein sequence ID" value="EIM79545.1"/>
    <property type="molecule type" value="Genomic_DNA"/>
</dbReference>